<evidence type="ECO:0000313" key="1">
    <source>
        <dbReference type="EMBL" id="GIY31158.1"/>
    </source>
</evidence>
<protein>
    <submittedName>
        <fullName evidence="1">DEK_C domain-containing protein</fullName>
    </submittedName>
</protein>
<dbReference type="SUPFAM" id="SSF109715">
    <property type="entry name" value="DEK C-terminal domain"/>
    <property type="match status" value="1"/>
</dbReference>
<dbReference type="AlphaFoldDB" id="A0AAV4SH23"/>
<keyword evidence="2" id="KW-1185">Reference proteome</keyword>
<name>A0AAV4SH23_CAEEX</name>
<proteinExistence type="predicted"/>
<dbReference type="EMBL" id="BPLR01009335">
    <property type="protein sequence ID" value="GIY31158.1"/>
    <property type="molecule type" value="Genomic_DNA"/>
</dbReference>
<reference evidence="1 2" key="1">
    <citation type="submission" date="2021-06" db="EMBL/GenBank/DDBJ databases">
        <title>Caerostris extrusa draft genome.</title>
        <authorList>
            <person name="Kono N."/>
            <person name="Arakawa K."/>
        </authorList>
    </citation>
    <scope>NUCLEOTIDE SEQUENCE [LARGE SCALE GENOMIC DNA]</scope>
</reference>
<sequence length="274" mass="31034">HYQVITTPAAKLNDVHMILYLTTSAQNNIREMYCEFSGYPFDETSPNINEVRNLMEQEANTQYRPSNTWERETCAVGNVLIWGGISMSGCTNLYVSLSDILPEIVISEVKSLSPEKELSSNSANNAGETSSLVTTQELKKITANLSNDIQITALPKCTEIKEEPKETDEPLSKVKNTVSIATPRVSYIDSDDEDDKPLSKMIGHPNDDQLRNFVTKIVKESKLEDITMKMVIKKVFDAYPNYDLGYRKRIYKIHCETSKKFCGYLYVITTDNTE</sequence>
<dbReference type="Proteomes" id="UP001054945">
    <property type="component" value="Unassembled WGS sequence"/>
</dbReference>
<comment type="caution">
    <text evidence="1">The sequence shown here is derived from an EMBL/GenBank/DDBJ whole genome shotgun (WGS) entry which is preliminary data.</text>
</comment>
<dbReference type="Gene3D" id="1.10.10.60">
    <property type="entry name" value="Homeodomain-like"/>
    <property type="match status" value="1"/>
</dbReference>
<organism evidence="1 2">
    <name type="scientific">Caerostris extrusa</name>
    <name type="common">Bark spider</name>
    <name type="synonym">Caerostris bankana</name>
    <dbReference type="NCBI Taxonomy" id="172846"/>
    <lineage>
        <taxon>Eukaryota</taxon>
        <taxon>Metazoa</taxon>
        <taxon>Ecdysozoa</taxon>
        <taxon>Arthropoda</taxon>
        <taxon>Chelicerata</taxon>
        <taxon>Arachnida</taxon>
        <taxon>Araneae</taxon>
        <taxon>Araneomorphae</taxon>
        <taxon>Entelegynae</taxon>
        <taxon>Araneoidea</taxon>
        <taxon>Araneidae</taxon>
        <taxon>Caerostris</taxon>
    </lineage>
</organism>
<feature type="non-terminal residue" evidence="1">
    <location>
        <position position="1"/>
    </location>
</feature>
<evidence type="ECO:0000313" key="2">
    <source>
        <dbReference type="Proteomes" id="UP001054945"/>
    </source>
</evidence>
<accession>A0AAV4SH23</accession>
<gene>
    <name evidence="1" type="primary">AVEN_122753_1</name>
    <name evidence="1" type="ORF">CEXT_336851</name>
</gene>